<evidence type="ECO:0000256" key="1">
    <source>
        <dbReference type="SAM" id="MobiDB-lite"/>
    </source>
</evidence>
<feature type="compositionally biased region" description="Basic and acidic residues" evidence="1">
    <location>
        <begin position="1"/>
        <end position="10"/>
    </location>
</feature>
<dbReference type="AlphaFoldDB" id="A0A4C1V934"/>
<feature type="region of interest" description="Disordered" evidence="1">
    <location>
        <begin position="1"/>
        <end position="27"/>
    </location>
</feature>
<comment type="caution">
    <text evidence="2">The sequence shown here is derived from an EMBL/GenBank/DDBJ whole genome shotgun (WGS) entry which is preliminary data.</text>
</comment>
<sequence length="106" mass="12617">MGSENPEKTQKLRKPKTDLQSLPTSTQERHTKLVRLKYLQYIHKVDNEHVYMKTRISSASYRLEVAIIGREYLKYRLKLKHYHRRRRSPGVRAPRAGGRWESDSPL</sequence>
<dbReference type="Proteomes" id="UP000299102">
    <property type="component" value="Unassembled WGS sequence"/>
</dbReference>
<evidence type="ECO:0000313" key="2">
    <source>
        <dbReference type="EMBL" id="GBP35050.1"/>
    </source>
</evidence>
<proteinExistence type="predicted"/>
<organism evidence="2 3">
    <name type="scientific">Eumeta variegata</name>
    <name type="common">Bagworm moth</name>
    <name type="synonym">Eumeta japonica</name>
    <dbReference type="NCBI Taxonomy" id="151549"/>
    <lineage>
        <taxon>Eukaryota</taxon>
        <taxon>Metazoa</taxon>
        <taxon>Ecdysozoa</taxon>
        <taxon>Arthropoda</taxon>
        <taxon>Hexapoda</taxon>
        <taxon>Insecta</taxon>
        <taxon>Pterygota</taxon>
        <taxon>Neoptera</taxon>
        <taxon>Endopterygota</taxon>
        <taxon>Lepidoptera</taxon>
        <taxon>Glossata</taxon>
        <taxon>Ditrysia</taxon>
        <taxon>Tineoidea</taxon>
        <taxon>Psychidae</taxon>
        <taxon>Oiketicinae</taxon>
        <taxon>Eumeta</taxon>
    </lineage>
</organism>
<feature type="region of interest" description="Disordered" evidence="1">
    <location>
        <begin position="84"/>
        <end position="106"/>
    </location>
</feature>
<evidence type="ECO:0000313" key="3">
    <source>
        <dbReference type="Proteomes" id="UP000299102"/>
    </source>
</evidence>
<protein>
    <submittedName>
        <fullName evidence="2">Uncharacterized protein</fullName>
    </submittedName>
</protein>
<name>A0A4C1V934_EUMVA</name>
<accession>A0A4C1V934</accession>
<dbReference type="EMBL" id="BGZK01000298">
    <property type="protein sequence ID" value="GBP35050.1"/>
    <property type="molecule type" value="Genomic_DNA"/>
</dbReference>
<reference evidence="2 3" key="1">
    <citation type="journal article" date="2019" name="Commun. Biol.">
        <title>The bagworm genome reveals a unique fibroin gene that provides high tensile strength.</title>
        <authorList>
            <person name="Kono N."/>
            <person name="Nakamura H."/>
            <person name="Ohtoshi R."/>
            <person name="Tomita M."/>
            <person name="Numata K."/>
            <person name="Arakawa K."/>
        </authorList>
    </citation>
    <scope>NUCLEOTIDE SEQUENCE [LARGE SCALE GENOMIC DNA]</scope>
</reference>
<gene>
    <name evidence="2" type="ORF">EVAR_75253_1</name>
</gene>
<keyword evidence="3" id="KW-1185">Reference proteome</keyword>